<dbReference type="VEuPathDB" id="FungiDB:RhiirFUN_024026"/>
<reference evidence="2 3" key="1">
    <citation type="submission" date="2015-10" db="EMBL/GenBank/DDBJ databases">
        <title>Genome analyses suggest a sexual origin of heterokaryosis in a supposedly ancient asexual fungus.</title>
        <authorList>
            <person name="Ropars J."/>
            <person name="Sedzielewska K."/>
            <person name="Noel J."/>
            <person name="Charron P."/>
            <person name="Farinelli L."/>
            <person name="Marton T."/>
            <person name="Kruger M."/>
            <person name="Pelin A."/>
            <person name="Brachmann A."/>
            <person name="Corradi N."/>
        </authorList>
    </citation>
    <scope>NUCLEOTIDE SEQUENCE [LARGE SCALE GENOMIC DNA]</scope>
    <source>
        <strain evidence="2 3">A4</strain>
    </source>
</reference>
<evidence type="ECO:0000313" key="3">
    <source>
        <dbReference type="Proteomes" id="UP000234323"/>
    </source>
</evidence>
<organism evidence="2 3">
    <name type="scientific">Rhizophagus irregularis</name>
    <dbReference type="NCBI Taxonomy" id="588596"/>
    <lineage>
        <taxon>Eukaryota</taxon>
        <taxon>Fungi</taxon>
        <taxon>Fungi incertae sedis</taxon>
        <taxon>Mucoromycota</taxon>
        <taxon>Glomeromycotina</taxon>
        <taxon>Glomeromycetes</taxon>
        <taxon>Glomerales</taxon>
        <taxon>Glomeraceae</taxon>
        <taxon>Rhizophagus</taxon>
    </lineage>
</organism>
<dbReference type="InterPro" id="IPR015926">
    <property type="entry name" value="Cytolysin/lectin"/>
</dbReference>
<dbReference type="VEuPathDB" id="FungiDB:FUN_002902"/>
<protein>
    <submittedName>
        <fullName evidence="2">Uncharacterized protein</fullName>
    </submittedName>
</protein>
<evidence type="ECO:0000256" key="1">
    <source>
        <dbReference type="SAM" id="MobiDB-lite"/>
    </source>
</evidence>
<evidence type="ECO:0000313" key="2">
    <source>
        <dbReference type="EMBL" id="PKY46270.1"/>
    </source>
</evidence>
<feature type="region of interest" description="Disordered" evidence="1">
    <location>
        <begin position="152"/>
        <end position="172"/>
    </location>
</feature>
<keyword evidence="3" id="KW-1185">Reference proteome</keyword>
<sequence>MEAAIGIATLASNVKIPKIPRSEISISIENHSLYMLTNVTMYFNGTSIIPVSPNIGPHTVSRVRFEAKLRRTKGMICYQIGETSNYLLISWKVPLTELHKNEFCIQVRTTRLSGREEEKKFFRKNIHNECKKFPDEGIQIVNDDIIVAATMSNSTPASKSTRQISSPPDTSE</sequence>
<dbReference type="AlphaFoldDB" id="A0A2I1GI11"/>
<dbReference type="Proteomes" id="UP000234323">
    <property type="component" value="Unassembled WGS sequence"/>
</dbReference>
<dbReference type="EMBL" id="LLXI01000443">
    <property type="protein sequence ID" value="PKY46270.1"/>
    <property type="molecule type" value="Genomic_DNA"/>
</dbReference>
<accession>A0A2I1GI11</accession>
<proteinExistence type="predicted"/>
<dbReference type="Gene3D" id="2.60.270.20">
    <property type="entry name" value="Cytolysin/lectin"/>
    <property type="match status" value="1"/>
</dbReference>
<comment type="caution">
    <text evidence="2">The sequence shown here is derived from an EMBL/GenBank/DDBJ whole genome shotgun (WGS) entry which is preliminary data.</text>
</comment>
<name>A0A2I1GI11_9GLOM</name>
<gene>
    <name evidence="2" type="ORF">RhiirA4_461099</name>
</gene>